<accession>A0A2H0UQP7</accession>
<feature type="region of interest" description="Disordered" evidence="8">
    <location>
        <begin position="142"/>
        <end position="171"/>
    </location>
</feature>
<evidence type="ECO:0000313" key="9">
    <source>
        <dbReference type="EMBL" id="PIR88717.1"/>
    </source>
</evidence>
<dbReference type="PANTHER" id="PTHR11229:SF16">
    <property type="entry name" value="LARGE RIBOSOMAL SUBUNIT PROTEIN UL3C"/>
    <property type="match status" value="1"/>
</dbReference>
<reference evidence="10" key="1">
    <citation type="submission" date="2017-09" db="EMBL/GenBank/DDBJ databases">
        <title>Depth-based differentiation of microbial function through sediment-hosted aquifers and enrichment of novel symbionts in the deep terrestrial subsurface.</title>
        <authorList>
            <person name="Probst A.J."/>
            <person name="Ladd B."/>
            <person name="Jarett J.K."/>
            <person name="Geller-Mcgrath D.E."/>
            <person name="Sieber C.M.K."/>
            <person name="Emerson J.B."/>
            <person name="Anantharaman K."/>
            <person name="Thomas B.C."/>
            <person name="Malmstrom R."/>
            <person name="Stieglmeier M."/>
            <person name="Klingl A."/>
            <person name="Woyke T."/>
            <person name="Ryan C.M."/>
            <person name="Banfield J.F."/>
        </authorList>
    </citation>
    <scope>NUCLEOTIDE SEQUENCE [LARGE SCALE GENOMIC DNA]</scope>
</reference>
<dbReference type="PANTHER" id="PTHR11229">
    <property type="entry name" value="50S RIBOSOMAL PROTEIN L3"/>
    <property type="match status" value="1"/>
</dbReference>
<evidence type="ECO:0000256" key="7">
    <source>
        <dbReference type="ARBA" id="ARBA00035457"/>
    </source>
</evidence>
<keyword evidence="4 9" id="KW-0689">Ribosomal protein</keyword>
<evidence type="ECO:0000313" key="10">
    <source>
        <dbReference type="Proteomes" id="UP000229615"/>
    </source>
</evidence>
<evidence type="ECO:0000256" key="4">
    <source>
        <dbReference type="ARBA" id="ARBA00022980"/>
    </source>
</evidence>
<feature type="compositionally biased region" description="Basic residues" evidence="8">
    <location>
        <begin position="59"/>
        <end position="74"/>
    </location>
</feature>
<gene>
    <name evidence="9" type="primary">rplC</name>
    <name evidence="9" type="ORF">COU09_00860</name>
</gene>
<dbReference type="SUPFAM" id="SSF50447">
    <property type="entry name" value="Translation proteins"/>
    <property type="match status" value="1"/>
</dbReference>
<dbReference type="Gene3D" id="2.40.30.10">
    <property type="entry name" value="Translation factors"/>
    <property type="match status" value="1"/>
</dbReference>
<keyword evidence="3" id="KW-0694">RNA-binding</keyword>
<proteinExistence type="inferred from homology"/>
<dbReference type="GO" id="GO:0022625">
    <property type="term" value="C:cytosolic large ribosomal subunit"/>
    <property type="evidence" value="ECO:0007669"/>
    <property type="project" value="TreeGrafter"/>
</dbReference>
<organism evidence="9 10">
    <name type="scientific">Candidatus Harrisonbacteria bacterium CG10_big_fil_rev_8_21_14_0_10_44_23</name>
    <dbReference type="NCBI Taxonomy" id="1974585"/>
    <lineage>
        <taxon>Bacteria</taxon>
        <taxon>Candidatus Harrisoniibacteriota</taxon>
    </lineage>
</organism>
<keyword evidence="2" id="KW-0699">rRNA-binding</keyword>
<evidence type="ECO:0000256" key="5">
    <source>
        <dbReference type="ARBA" id="ARBA00023274"/>
    </source>
</evidence>
<dbReference type="GO" id="GO:0003735">
    <property type="term" value="F:structural constituent of ribosome"/>
    <property type="evidence" value="ECO:0007669"/>
    <property type="project" value="InterPro"/>
</dbReference>
<dbReference type="GO" id="GO:0019843">
    <property type="term" value="F:rRNA binding"/>
    <property type="evidence" value="ECO:0007669"/>
    <property type="project" value="UniProtKB-KW"/>
</dbReference>
<evidence type="ECO:0000256" key="8">
    <source>
        <dbReference type="SAM" id="MobiDB-lite"/>
    </source>
</evidence>
<evidence type="ECO:0000256" key="1">
    <source>
        <dbReference type="ARBA" id="ARBA00006540"/>
    </source>
</evidence>
<dbReference type="AlphaFoldDB" id="A0A2H0UQP7"/>
<dbReference type="GO" id="GO:0006412">
    <property type="term" value="P:translation"/>
    <property type="evidence" value="ECO:0007669"/>
    <property type="project" value="InterPro"/>
</dbReference>
<dbReference type="EMBL" id="PFBB01000010">
    <property type="protein sequence ID" value="PIR88717.1"/>
    <property type="molecule type" value="Genomic_DNA"/>
</dbReference>
<keyword evidence="5" id="KW-0687">Ribonucleoprotein</keyword>
<dbReference type="Proteomes" id="UP000229615">
    <property type="component" value="Unassembled WGS sequence"/>
</dbReference>
<evidence type="ECO:0000256" key="6">
    <source>
        <dbReference type="ARBA" id="ARBA00035243"/>
    </source>
</evidence>
<evidence type="ECO:0000256" key="3">
    <source>
        <dbReference type="ARBA" id="ARBA00022884"/>
    </source>
</evidence>
<sequence length="171" mass="18483">MQKFIGKKMKMTQIFKNGAALGVTPIQLEQNPAGFEEGMKVKVSGLSKGRGFAGVVKRHGFSGGRKTHGNKHHERTPGSIGAGTGMGRVIPGLRMAGRMGMERFTFKNIKVVEIDLDNKQIFLNGSAPGTIGRKVEIVAPFEAMEESPATEKAEGKVEEKKETKDKPEATS</sequence>
<protein>
    <recommendedName>
        <fullName evidence="6">Large ribosomal subunit protein uL3</fullName>
    </recommendedName>
    <alternativeName>
        <fullName evidence="7">50S ribosomal protein L3</fullName>
    </alternativeName>
</protein>
<dbReference type="InterPro" id="IPR019927">
    <property type="entry name" value="Ribosomal_uL3_bac/org-type"/>
</dbReference>
<comment type="caution">
    <text evidence="9">The sequence shown here is derived from an EMBL/GenBank/DDBJ whole genome shotgun (WGS) entry which is preliminary data.</text>
</comment>
<name>A0A2H0UQP7_9BACT</name>
<dbReference type="InterPro" id="IPR000597">
    <property type="entry name" value="Ribosomal_uL3"/>
</dbReference>
<feature type="compositionally biased region" description="Basic and acidic residues" evidence="8">
    <location>
        <begin position="149"/>
        <end position="171"/>
    </location>
</feature>
<feature type="region of interest" description="Disordered" evidence="8">
    <location>
        <begin position="59"/>
        <end position="86"/>
    </location>
</feature>
<dbReference type="InterPro" id="IPR009000">
    <property type="entry name" value="Transl_B-barrel_sf"/>
</dbReference>
<comment type="similarity">
    <text evidence="1">Belongs to the universal ribosomal protein uL3 family.</text>
</comment>
<dbReference type="Pfam" id="PF00297">
    <property type="entry name" value="Ribosomal_L3"/>
    <property type="match status" value="1"/>
</dbReference>
<evidence type="ECO:0000256" key="2">
    <source>
        <dbReference type="ARBA" id="ARBA00022730"/>
    </source>
</evidence>